<organism evidence="1 2">
    <name type="scientific">Hanamia caeni</name>
    <dbReference type="NCBI Taxonomy" id="2294116"/>
    <lineage>
        <taxon>Bacteria</taxon>
        <taxon>Pseudomonadati</taxon>
        <taxon>Bacteroidota</taxon>
        <taxon>Chitinophagia</taxon>
        <taxon>Chitinophagales</taxon>
        <taxon>Chitinophagaceae</taxon>
        <taxon>Hanamia</taxon>
    </lineage>
</organism>
<protein>
    <submittedName>
        <fullName evidence="1">Uncharacterized protein</fullName>
    </submittedName>
</protein>
<evidence type="ECO:0000313" key="1">
    <source>
        <dbReference type="EMBL" id="RNI35619.1"/>
    </source>
</evidence>
<reference evidence="1 2" key="1">
    <citation type="submission" date="2018-11" db="EMBL/GenBank/DDBJ databases">
        <title>Draft genome sequence of Ferruginibacter sp. BO-59.</title>
        <authorList>
            <person name="Im W.T."/>
        </authorList>
    </citation>
    <scope>NUCLEOTIDE SEQUENCE [LARGE SCALE GENOMIC DNA]</scope>
    <source>
        <strain evidence="1 2">BO-59</strain>
    </source>
</reference>
<gene>
    <name evidence="1" type="ORF">EFY79_11655</name>
</gene>
<name>A0A3M9NCV3_9BACT</name>
<dbReference type="EMBL" id="RJJR01000009">
    <property type="protein sequence ID" value="RNI35619.1"/>
    <property type="molecule type" value="Genomic_DNA"/>
</dbReference>
<dbReference type="Proteomes" id="UP000267223">
    <property type="component" value="Unassembled WGS sequence"/>
</dbReference>
<accession>A0A3M9NCV3</accession>
<evidence type="ECO:0000313" key="2">
    <source>
        <dbReference type="Proteomes" id="UP000267223"/>
    </source>
</evidence>
<sequence length="62" mass="7281">MPYFINFFIFYFFPEGGLVASFTYKVPRKNIILIFHISKQYVPGQGACKITKSDIILFLLQR</sequence>
<proteinExistence type="predicted"/>
<comment type="caution">
    <text evidence="1">The sequence shown here is derived from an EMBL/GenBank/DDBJ whole genome shotgun (WGS) entry which is preliminary data.</text>
</comment>
<dbReference type="AlphaFoldDB" id="A0A3M9NCV3"/>
<keyword evidence="2" id="KW-1185">Reference proteome</keyword>